<sequence>MMHETLLPAFDARAKLAKVLARLEKNGVPVVTNTTTQWPTGLCWVLLTGDPTKQPEVFDACVIVPEVLSDCFGVIAVPLWIVAPEGVARWQREWSILRLPALVLCRDGTPEYRIEGLRDWRSYCDEVAAAWRAVSAVAEGETR</sequence>
<comment type="similarity">
    <text evidence="1">Belongs to the HupG/HyaE family.</text>
</comment>
<evidence type="ECO:0000313" key="3">
    <source>
        <dbReference type="Proteomes" id="UP000262004"/>
    </source>
</evidence>
<dbReference type="OrthoDB" id="6560050at2"/>
<reference evidence="2 3" key="1">
    <citation type="submission" date="2018-04" db="EMBL/GenBank/DDBJ databases">
        <title>Complete genome sequence of Hydrogenophilus thermoluteolus TH-1.</title>
        <authorList>
            <person name="Arai H."/>
        </authorList>
    </citation>
    <scope>NUCLEOTIDE SEQUENCE [LARGE SCALE GENOMIC DNA]</scope>
    <source>
        <strain evidence="2 3">TH-1</strain>
    </source>
</reference>
<dbReference type="Proteomes" id="UP000262004">
    <property type="component" value="Chromosome"/>
</dbReference>
<dbReference type="RefSeq" id="WP_119335388.1">
    <property type="nucleotide sequence ID" value="NZ_AP018558.1"/>
</dbReference>
<dbReference type="InterPro" id="IPR036249">
    <property type="entry name" value="Thioredoxin-like_sf"/>
</dbReference>
<dbReference type="AlphaFoldDB" id="A0A2Z6DYS7"/>
<dbReference type="EMBL" id="AP018558">
    <property type="protein sequence ID" value="BBD77671.1"/>
    <property type="molecule type" value="Genomic_DNA"/>
</dbReference>
<keyword evidence="3" id="KW-1185">Reference proteome</keyword>
<dbReference type="SUPFAM" id="SSF52833">
    <property type="entry name" value="Thioredoxin-like"/>
    <property type="match status" value="1"/>
</dbReference>
<dbReference type="Pfam" id="PF07449">
    <property type="entry name" value="HyaE"/>
    <property type="match status" value="1"/>
</dbReference>
<accession>A0A2Z6DYS7</accession>
<dbReference type="InterPro" id="IPR010893">
    <property type="entry name" value="NiFe-hyd_mat_HyaE"/>
</dbReference>
<evidence type="ECO:0000256" key="1">
    <source>
        <dbReference type="ARBA" id="ARBA00009004"/>
    </source>
</evidence>
<organism evidence="2 3">
    <name type="scientific">Hydrogenophilus thermoluteolus</name>
    <name type="common">Pseudomonas hydrogenothermophila</name>
    <dbReference type="NCBI Taxonomy" id="297"/>
    <lineage>
        <taxon>Bacteria</taxon>
        <taxon>Pseudomonadati</taxon>
        <taxon>Pseudomonadota</taxon>
        <taxon>Hydrogenophilia</taxon>
        <taxon>Hydrogenophilales</taxon>
        <taxon>Hydrogenophilaceae</taxon>
        <taxon>Hydrogenophilus</taxon>
    </lineage>
</organism>
<name>A0A2Z6DYS7_HYDTE</name>
<gene>
    <name evidence="2" type="primary">hupG</name>
    <name evidence="2" type="ORF">HPTL_1407</name>
</gene>
<evidence type="ECO:0000313" key="2">
    <source>
        <dbReference type="EMBL" id="BBD77671.1"/>
    </source>
</evidence>
<protein>
    <submittedName>
        <fullName evidence="2">Hydrogenase expression/formation protein</fullName>
    </submittedName>
</protein>
<dbReference type="Gene3D" id="3.40.30.10">
    <property type="entry name" value="Glutaredoxin"/>
    <property type="match status" value="1"/>
</dbReference>
<proteinExistence type="inferred from homology"/>
<dbReference type="KEGG" id="htl:HPTL_1407"/>